<dbReference type="AlphaFoldDB" id="A0A5B7JZ27"/>
<comment type="caution">
    <text evidence="1">The sequence shown here is derived from an EMBL/GenBank/DDBJ whole genome shotgun (WGS) entry which is preliminary data.</text>
</comment>
<evidence type="ECO:0000313" key="2">
    <source>
        <dbReference type="Proteomes" id="UP000324222"/>
    </source>
</evidence>
<sequence>MPTNTRSYSSGLPNPNHLFSTTQPSLFHCLQHYSTTAPLQQQYKSFYTGLQQSSLFLSTAPPHPSAGHHDPLSQHQLQPRTLFRIISSSVGLSCESDHHHHHHLHHHHLLGYNPAPQAPSPPSHSHWIPLITTDI</sequence>
<reference evidence="1 2" key="1">
    <citation type="submission" date="2019-05" db="EMBL/GenBank/DDBJ databases">
        <title>Another draft genome of Portunus trituberculatus and its Hox gene families provides insights of decapod evolution.</title>
        <authorList>
            <person name="Jeong J.-H."/>
            <person name="Song I."/>
            <person name="Kim S."/>
            <person name="Choi T."/>
            <person name="Kim D."/>
            <person name="Ryu S."/>
            <person name="Kim W."/>
        </authorList>
    </citation>
    <scope>NUCLEOTIDE SEQUENCE [LARGE SCALE GENOMIC DNA]</scope>
    <source>
        <tissue evidence="1">Muscle</tissue>
    </source>
</reference>
<dbReference type="Proteomes" id="UP000324222">
    <property type="component" value="Unassembled WGS sequence"/>
</dbReference>
<proteinExistence type="predicted"/>
<organism evidence="1 2">
    <name type="scientific">Portunus trituberculatus</name>
    <name type="common">Swimming crab</name>
    <name type="synonym">Neptunus trituberculatus</name>
    <dbReference type="NCBI Taxonomy" id="210409"/>
    <lineage>
        <taxon>Eukaryota</taxon>
        <taxon>Metazoa</taxon>
        <taxon>Ecdysozoa</taxon>
        <taxon>Arthropoda</taxon>
        <taxon>Crustacea</taxon>
        <taxon>Multicrustacea</taxon>
        <taxon>Malacostraca</taxon>
        <taxon>Eumalacostraca</taxon>
        <taxon>Eucarida</taxon>
        <taxon>Decapoda</taxon>
        <taxon>Pleocyemata</taxon>
        <taxon>Brachyura</taxon>
        <taxon>Eubrachyura</taxon>
        <taxon>Portunoidea</taxon>
        <taxon>Portunidae</taxon>
        <taxon>Portuninae</taxon>
        <taxon>Portunus</taxon>
    </lineage>
</organism>
<gene>
    <name evidence="1" type="ORF">E2C01_096918</name>
</gene>
<dbReference type="EMBL" id="VSRR010126970">
    <property type="protein sequence ID" value="MPD01393.1"/>
    <property type="molecule type" value="Genomic_DNA"/>
</dbReference>
<evidence type="ECO:0000313" key="1">
    <source>
        <dbReference type="EMBL" id="MPD01393.1"/>
    </source>
</evidence>
<keyword evidence="2" id="KW-1185">Reference proteome</keyword>
<name>A0A5B7JZ27_PORTR</name>
<accession>A0A5B7JZ27</accession>
<protein>
    <submittedName>
        <fullName evidence="1">Uncharacterized protein</fullName>
    </submittedName>
</protein>